<dbReference type="Pfam" id="PF13966">
    <property type="entry name" value="zf-RVT"/>
    <property type="match status" value="1"/>
</dbReference>
<feature type="region of interest" description="Disordered" evidence="2">
    <location>
        <begin position="769"/>
        <end position="789"/>
    </location>
</feature>
<evidence type="ECO:0000256" key="2">
    <source>
        <dbReference type="SAM" id="MobiDB-lite"/>
    </source>
</evidence>
<keyword evidence="5" id="KW-1185">Reference proteome</keyword>
<dbReference type="CDD" id="cd09272">
    <property type="entry name" value="RNase_HI_RT_Ty1"/>
    <property type="match status" value="1"/>
</dbReference>
<keyword evidence="1" id="KW-0862">Zinc</keyword>
<dbReference type="Pfam" id="PF00098">
    <property type="entry name" value="zf-CCHC"/>
    <property type="match status" value="1"/>
</dbReference>
<protein>
    <submittedName>
        <fullName evidence="4">Retrovirus-related pol polyprotein from transposon TNT 1-94</fullName>
    </submittedName>
</protein>
<feature type="compositionally biased region" description="Basic residues" evidence="2">
    <location>
        <begin position="307"/>
        <end position="316"/>
    </location>
</feature>
<feature type="region of interest" description="Disordered" evidence="2">
    <location>
        <begin position="266"/>
        <end position="288"/>
    </location>
</feature>
<dbReference type="PROSITE" id="PS50158">
    <property type="entry name" value="ZF_CCHC"/>
    <property type="match status" value="1"/>
</dbReference>
<dbReference type="SMART" id="SM00343">
    <property type="entry name" value="ZnF_C2HC"/>
    <property type="match status" value="1"/>
</dbReference>
<feature type="domain" description="CCHC-type" evidence="3">
    <location>
        <begin position="294"/>
        <end position="310"/>
    </location>
</feature>
<reference evidence="4" key="1">
    <citation type="journal article" date="2022" name="Int. J. Mol. Sci.">
        <title>Draft Genome of Tanacetum Coccineum: Genomic Comparison of Closely Related Tanacetum-Family Plants.</title>
        <authorList>
            <person name="Yamashiro T."/>
            <person name="Shiraishi A."/>
            <person name="Nakayama K."/>
            <person name="Satake H."/>
        </authorList>
    </citation>
    <scope>NUCLEOTIDE SEQUENCE</scope>
</reference>
<organism evidence="4 5">
    <name type="scientific">Tanacetum coccineum</name>
    <dbReference type="NCBI Taxonomy" id="301880"/>
    <lineage>
        <taxon>Eukaryota</taxon>
        <taxon>Viridiplantae</taxon>
        <taxon>Streptophyta</taxon>
        <taxon>Embryophyta</taxon>
        <taxon>Tracheophyta</taxon>
        <taxon>Spermatophyta</taxon>
        <taxon>Magnoliopsida</taxon>
        <taxon>eudicotyledons</taxon>
        <taxon>Gunneridae</taxon>
        <taxon>Pentapetalae</taxon>
        <taxon>asterids</taxon>
        <taxon>campanulids</taxon>
        <taxon>Asterales</taxon>
        <taxon>Asteraceae</taxon>
        <taxon>Asteroideae</taxon>
        <taxon>Anthemideae</taxon>
        <taxon>Anthemidinae</taxon>
        <taxon>Tanacetum</taxon>
    </lineage>
</organism>
<dbReference type="InterPro" id="IPR026960">
    <property type="entry name" value="RVT-Znf"/>
</dbReference>
<dbReference type="Gene3D" id="4.10.60.10">
    <property type="entry name" value="Zinc finger, CCHC-type"/>
    <property type="match status" value="1"/>
</dbReference>
<dbReference type="SUPFAM" id="SSF57756">
    <property type="entry name" value="Retrovirus zinc finger-like domains"/>
    <property type="match status" value="1"/>
</dbReference>
<gene>
    <name evidence="4" type="ORF">Tco_0772429</name>
</gene>
<feature type="region of interest" description="Disordered" evidence="2">
    <location>
        <begin position="979"/>
        <end position="1013"/>
    </location>
</feature>
<keyword evidence="1" id="KW-0863">Zinc-finger</keyword>
<dbReference type="EMBL" id="BQNB010011378">
    <property type="protein sequence ID" value="GJS89793.1"/>
    <property type="molecule type" value="Genomic_DNA"/>
</dbReference>
<dbReference type="PANTHER" id="PTHR11439">
    <property type="entry name" value="GAG-POL-RELATED RETROTRANSPOSON"/>
    <property type="match status" value="1"/>
</dbReference>
<keyword evidence="1" id="KW-0479">Metal-binding</keyword>
<feature type="compositionally biased region" description="Polar residues" evidence="2">
    <location>
        <begin position="988"/>
        <end position="1003"/>
    </location>
</feature>
<feature type="compositionally biased region" description="Pro residues" evidence="2">
    <location>
        <begin position="776"/>
        <end position="789"/>
    </location>
</feature>
<comment type="caution">
    <text evidence="4">The sequence shown here is derived from an EMBL/GenBank/DDBJ whole genome shotgun (WGS) entry which is preliminary data.</text>
</comment>
<sequence length="1013" mass="113526">MNVVIGALKNSGSSRWSEGRVMNTWCKLMFSTQYESQADQAIEVKFTCGFGSHLKQQTAQTRWIKYIPIKVNIFAWRARQDCLPTRVNLIRRGITIESSLCPVCSVCEEDVCHIFFRCDLAQLVLRRICRWWGLDPHDWSSFQEWQSWILSIQFSSKVKAMLEGVFLNDRVQQGFDRKGFLGLRLSGVETRGPVYDIEKFDGTGDFGLWRIKMRALLIQHGCEAALEVLPADMEAEAKAELNKKAHSAVILCLGNKVLREVTGETTAAGGRTDREGFLQSRGKSRSKSRGGRLKCYICQSEDHLKRNCPKNNRKKSTGYAKKDEQPSSSGSTYDDSEVMMVMSTQAQALLDLIMDSGCSYHMTPRYWQGEVTDREMGPKFCVKQRSRNKKGIIAYNSLDGHAMAGELNASIEEKDSLAQVWHKRLGHISEAGLQVLEKQGLFGKESLEDGNEEDAWEQETKSPPELTDYQIDSFAGSRVEEDTHEPLHTGAVACGNSSRVGKLLMKEENGLSRKNKNRIQGKVVARGFTQRQQSHPSQWIGGLMSTAEQWFQGVAGRQLRIYKSDMHQELGEAQEDTLGMEITMGISIEMPLGGALQAVAEGLSGFVDSDYAKDPDKGRSITGYAFLVQRCVVSWKATLQHVVALSTTEAEYMALTEAVKEAIWLRGLLEELGVELNTVAVNCDNQGAIHLSRNHVFHERTKHINVRYHFIREVLEAKTVEVLKVGTEHNAADALTKVVPGHKLQHCLELLSVVDYIFLPPSPPSSPSMTIDLATVPPPSPPSSPPNSPPYSEIIRSILLIDFLYVNRFPYGVASSKPDCQNEVRSSAFDSYNMSSTEVVTSVRKEDNYKTRSSDSPLHENEPVNKEKFHTMNNESFERGLLDHFSVAETSDEIFGNKIYSTPLDGINFDEDRGIGMHDLNLAFGNHHDLYADLASVNQKKDGVNCSVFPPNIDVQTNLSMVNNSMVKDLKRGRETVSGSFISSSNSHNTQNRALQHNVNNTGYPDRTWEDHR</sequence>
<evidence type="ECO:0000313" key="5">
    <source>
        <dbReference type="Proteomes" id="UP001151760"/>
    </source>
</evidence>
<dbReference type="InterPro" id="IPR036875">
    <property type="entry name" value="Znf_CCHC_sf"/>
</dbReference>
<dbReference type="Proteomes" id="UP001151760">
    <property type="component" value="Unassembled WGS sequence"/>
</dbReference>
<accession>A0ABQ4ZLN9</accession>
<dbReference type="Pfam" id="PF13976">
    <property type="entry name" value="gag_pre-integrs"/>
    <property type="match status" value="1"/>
</dbReference>
<name>A0ABQ4ZLN9_9ASTR</name>
<dbReference type="PANTHER" id="PTHR11439:SF491">
    <property type="entry name" value="INTEGRASE CATALYTIC DOMAIN-CONTAINING PROTEIN"/>
    <property type="match status" value="1"/>
</dbReference>
<dbReference type="InterPro" id="IPR025724">
    <property type="entry name" value="GAG-pre-integrase_dom"/>
</dbReference>
<proteinExistence type="predicted"/>
<dbReference type="InterPro" id="IPR001878">
    <property type="entry name" value="Znf_CCHC"/>
</dbReference>
<evidence type="ECO:0000259" key="3">
    <source>
        <dbReference type="PROSITE" id="PS50158"/>
    </source>
</evidence>
<feature type="region of interest" description="Disordered" evidence="2">
    <location>
        <begin position="843"/>
        <end position="862"/>
    </location>
</feature>
<feature type="region of interest" description="Disordered" evidence="2">
    <location>
        <begin position="307"/>
        <end position="336"/>
    </location>
</feature>
<evidence type="ECO:0000256" key="1">
    <source>
        <dbReference type="PROSITE-ProRule" id="PRU00047"/>
    </source>
</evidence>
<reference evidence="4" key="2">
    <citation type="submission" date="2022-01" db="EMBL/GenBank/DDBJ databases">
        <authorList>
            <person name="Yamashiro T."/>
            <person name="Shiraishi A."/>
            <person name="Satake H."/>
            <person name="Nakayama K."/>
        </authorList>
    </citation>
    <scope>NUCLEOTIDE SEQUENCE</scope>
</reference>
<evidence type="ECO:0000313" key="4">
    <source>
        <dbReference type="EMBL" id="GJS89793.1"/>
    </source>
</evidence>